<keyword evidence="5 12" id="KW-0812">Transmembrane</keyword>
<dbReference type="InterPro" id="IPR050640">
    <property type="entry name" value="Bact_2-comp_sensor_kinase"/>
</dbReference>
<keyword evidence="7 14" id="KW-0418">Kinase</keyword>
<evidence type="ECO:0000256" key="5">
    <source>
        <dbReference type="ARBA" id="ARBA00022692"/>
    </source>
</evidence>
<name>A0ABT1YBW9_9BACL</name>
<proteinExistence type="predicted"/>
<evidence type="ECO:0000259" key="13">
    <source>
        <dbReference type="PROSITE" id="PS50885"/>
    </source>
</evidence>
<evidence type="ECO:0000313" key="14">
    <source>
        <dbReference type="EMBL" id="MCR8630683.1"/>
    </source>
</evidence>
<evidence type="ECO:0000256" key="6">
    <source>
        <dbReference type="ARBA" id="ARBA00022741"/>
    </source>
</evidence>
<accession>A0ABT1YBW9</accession>
<evidence type="ECO:0000256" key="4">
    <source>
        <dbReference type="ARBA" id="ARBA00022679"/>
    </source>
</evidence>
<keyword evidence="15" id="KW-1185">Reference proteome</keyword>
<evidence type="ECO:0000256" key="7">
    <source>
        <dbReference type="ARBA" id="ARBA00022777"/>
    </source>
</evidence>
<dbReference type="InterPro" id="IPR003594">
    <property type="entry name" value="HATPase_dom"/>
</dbReference>
<evidence type="ECO:0000256" key="12">
    <source>
        <dbReference type="SAM" id="Phobius"/>
    </source>
</evidence>
<dbReference type="EMBL" id="JANQBD010000003">
    <property type="protein sequence ID" value="MCR8630683.1"/>
    <property type="molecule type" value="Genomic_DNA"/>
</dbReference>
<dbReference type="Pfam" id="PF06580">
    <property type="entry name" value="His_kinase"/>
    <property type="match status" value="1"/>
</dbReference>
<dbReference type="PANTHER" id="PTHR34220:SF11">
    <property type="entry name" value="SENSOR PROTEIN KINASE HPTS"/>
    <property type="match status" value="1"/>
</dbReference>
<dbReference type="InterPro" id="IPR003660">
    <property type="entry name" value="HAMP_dom"/>
</dbReference>
<evidence type="ECO:0000256" key="8">
    <source>
        <dbReference type="ARBA" id="ARBA00022840"/>
    </source>
</evidence>
<dbReference type="Proteomes" id="UP001300012">
    <property type="component" value="Unassembled WGS sequence"/>
</dbReference>
<evidence type="ECO:0000256" key="2">
    <source>
        <dbReference type="ARBA" id="ARBA00022475"/>
    </source>
</evidence>
<evidence type="ECO:0000256" key="9">
    <source>
        <dbReference type="ARBA" id="ARBA00022989"/>
    </source>
</evidence>
<dbReference type="Pfam" id="PF00672">
    <property type="entry name" value="HAMP"/>
    <property type="match status" value="1"/>
</dbReference>
<dbReference type="RefSeq" id="WP_258212294.1">
    <property type="nucleotide sequence ID" value="NZ_JANQBD010000003.1"/>
</dbReference>
<dbReference type="SMART" id="SM00387">
    <property type="entry name" value="HATPase_c"/>
    <property type="match status" value="1"/>
</dbReference>
<dbReference type="Pfam" id="PF02518">
    <property type="entry name" value="HATPase_c"/>
    <property type="match status" value="1"/>
</dbReference>
<evidence type="ECO:0000256" key="1">
    <source>
        <dbReference type="ARBA" id="ARBA00004651"/>
    </source>
</evidence>
<keyword evidence="8" id="KW-0067">ATP-binding</keyword>
<dbReference type="SMART" id="SM00304">
    <property type="entry name" value="HAMP"/>
    <property type="match status" value="1"/>
</dbReference>
<keyword evidence="10" id="KW-0902">Two-component regulatory system</keyword>
<feature type="transmembrane region" description="Helical" evidence="12">
    <location>
        <begin position="284"/>
        <end position="305"/>
    </location>
</feature>
<dbReference type="PANTHER" id="PTHR34220">
    <property type="entry name" value="SENSOR HISTIDINE KINASE YPDA"/>
    <property type="match status" value="1"/>
</dbReference>
<keyword evidence="3" id="KW-0597">Phosphoprotein</keyword>
<dbReference type="GO" id="GO:0016301">
    <property type="term" value="F:kinase activity"/>
    <property type="evidence" value="ECO:0007669"/>
    <property type="project" value="UniProtKB-KW"/>
</dbReference>
<feature type="transmembrane region" description="Helical" evidence="12">
    <location>
        <begin position="7"/>
        <end position="24"/>
    </location>
</feature>
<organism evidence="14 15">
    <name type="scientific">Paenibacillus radicis</name>
    <name type="common">ex Xue et al. 2023</name>
    <dbReference type="NCBI Taxonomy" id="2972489"/>
    <lineage>
        <taxon>Bacteria</taxon>
        <taxon>Bacillati</taxon>
        <taxon>Bacillota</taxon>
        <taxon>Bacilli</taxon>
        <taxon>Bacillales</taxon>
        <taxon>Paenibacillaceae</taxon>
        <taxon>Paenibacillus</taxon>
    </lineage>
</organism>
<protein>
    <submittedName>
        <fullName evidence="14">Sensor histidine kinase</fullName>
    </submittedName>
</protein>
<evidence type="ECO:0000256" key="3">
    <source>
        <dbReference type="ARBA" id="ARBA00022553"/>
    </source>
</evidence>
<feature type="domain" description="HAMP" evidence="13">
    <location>
        <begin position="305"/>
        <end position="357"/>
    </location>
</feature>
<comment type="caution">
    <text evidence="14">The sequence shown here is derived from an EMBL/GenBank/DDBJ whole genome shotgun (WGS) entry which is preliminary data.</text>
</comment>
<dbReference type="Gene3D" id="6.10.340.10">
    <property type="match status" value="1"/>
</dbReference>
<evidence type="ECO:0000256" key="10">
    <source>
        <dbReference type="ARBA" id="ARBA00023012"/>
    </source>
</evidence>
<dbReference type="InterPro" id="IPR036890">
    <property type="entry name" value="HATPase_C_sf"/>
</dbReference>
<keyword evidence="6" id="KW-0547">Nucleotide-binding</keyword>
<sequence>MNLISKMFLLIMMLMIPVILLYMYSNQQTIKVVEDQINLSNQNRLVYFLNEIDGAMNQVSNYTNIITKDPDFAELAGNVIPADRYAYSALVANIESKLALFSLSSDWMSRISLYFPASKSAISSHSPIKYDESYLTTHVNTTWTLRSTMINGITQRVLTRYFVEPYASVSDLRKASIIVEVDLMEETIISLLDSFKTKGNNDPFLYKAPGQYVLNSTSEEGMAHRIIASYDLSGNSPIKNHDIIMLGNKKYLLYFYTSPQINWTLVDYVPLEDILAPVTGSQNLFYVTVGLLLAVGVAAVFLLYVQVQVPIKLLTESVYRIKKGQFSTRIKRNKNQEFYRLINQFNEMAAQIQHLVEKVYLEEIRSKEAVMKQLQSQINPHFLYNSLAYIISMAKMNRSQHVVSMAYSLADYYKYTTRNGSMETTISEEVAFVTSYIHIMNYQLDKIRYDITIPPSMYNATIPRLLIQPIVENAIVHGLESQPEGGQIVITGTDEPDWYTITVEDDGVGIQEWELNKLNARLSKPGTEGESFGIWNVHQRLRYQFGPESGLTLEASSSGGTKVVLRWQKAELEKGVNSYVLDTDR</sequence>
<gene>
    <name evidence="14" type="ORF">NV381_05645</name>
</gene>
<comment type="subcellular location">
    <subcellularLocation>
        <location evidence="1">Cell membrane</location>
        <topology evidence="1">Multi-pass membrane protein</topology>
    </subcellularLocation>
</comment>
<dbReference type="CDD" id="cd06225">
    <property type="entry name" value="HAMP"/>
    <property type="match status" value="1"/>
</dbReference>
<evidence type="ECO:0000256" key="11">
    <source>
        <dbReference type="ARBA" id="ARBA00023136"/>
    </source>
</evidence>
<keyword evidence="2" id="KW-1003">Cell membrane</keyword>
<dbReference type="SUPFAM" id="SSF158472">
    <property type="entry name" value="HAMP domain-like"/>
    <property type="match status" value="1"/>
</dbReference>
<reference evidence="14 15" key="1">
    <citation type="submission" date="2022-08" db="EMBL/GenBank/DDBJ databases">
        <title>Paenibacillus endoradicis sp. nov., Paenibacillus radicibacter sp. nov and Paenibacillus pararadicis sp. nov., three cold-adapted plant growth-promoting bacteria isolated from root of Larix gmelinii in Great Khingan.</title>
        <authorList>
            <person name="Xue H."/>
        </authorList>
    </citation>
    <scope>NUCLEOTIDE SEQUENCE [LARGE SCALE GENOMIC DNA]</scope>
    <source>
        <strain evidence="14 15">N5-1-1-5</strain>
    </source>
</reference>
<dbReference type="SUPFAM" id="SSF55874">
    <property type="entry name" value="ATPase domain of HSP90 chaperone/DNA topoisomerase II/histidine kinase"/>
    <property type="match status" value="1"/>
</dbReference>
<keyword evidence="11 12" id="KW-0472">Membrane</keyword>
<evidence type="ECO:0000313" key="15">
    <source>
        <dbReference type="Proteomes" id="UP001300012"/>
    </source>
</evidence>
<dbReference type="PROSITE" id="PS50885">
    <property type="entry name" value="HAMP"/>
    <property type="match status" value="1"/>
</dbReference>
<keyword evidence="9 12" id="KW-1133">Transmembrane helix</keyword>
<keyword evidence="4" id="KW-0808">Transferase</keyword>
<dbReference type="Gene3D" id="3.30.565.10">
    <property type="entry name" value="Histidine kinase-like ATPase, C-terminal domain"/>
    <property type="match status" value="1"/>
</dbReference>
<dbReference type="InterPro" id="IPR010559">
    <property type="entry name" value="Sig_transdc_His_kin_internal"/>
</dbReference>